<dbReference type="InterPro" id="IPR007110">
    <property type="entry name" value="Ig-like_dom"/>
</dbReference>
<dbReference type="PROSITE" id="PS50835">
    <property type="entry name" value="IG_LIKE"/>
    <property type="match status" value="2"/>
</dbReference>
<dbReference type="Proteomes" id="UP000694890">
    <property type="component" value="Unplaced"/>
</dbReference>
<dbReference type="GO" id="GO:0005886">
    <property type="term" value="C:plasma membrane"/>
    <property type="evidence" value="ECO:0007669"/>
    <property type="project" value="UniProtKB-SubCell"/>
</dbReference>
<organism evidence="10 11">
    <name type="scientific">Lates calcarifer</name>
    <name type="common">Barramundi</name>
    <name type="synonym">Holocentrus calcarifer</name>
    <dbReference type="NCBI Taxonomy" id="8187"/>
    <lineage>
        <taxon>Eukaryota</taxon>
        <taxon>Metazoa</taxon>
        <taxon>Chordata</taxon>
        <taxon>Craniata</taxon>
        <taxon>Vertebrata</taxon>
        <taxon>Euteleostomi</taxon>
        <taxon>Actinopterygii</taxon>
        <taxon>Neopterygii</taxon>
        <taxon>Teleostei</taxon>
        <taxon>Neoteleostei</taxon>
        <taxon>Acanthomorphata</taxon>
        <taxon>Carangaria</taxon>
        <taxon>Carangaria incertae sedis</taxon>
        <taxon>Centropomidae</taxon>
        <taxon>Lates</taxon>
    </lineage>
</organism>
<keyword evidence="5" id="KW-0472">Membrane</keyword>
<evidence type="ECO:0000256" key="8">
    <source>
        <dbReference type="SAM" id="MobiDB-lite"/>
    </source>
</evidence>
<dbReference type="SMART" id="SM00409">
    <property type="entry name" value="IG"/>
    <property type="match status" value="2"/>
</dbReference>
<dbReference type="SMART" id="SM00406">
    <property type="entry name" value="IGv"/>
    <property type="match status" value="2"/>
</dbReference>
<dbReference type="CDD" id="cd00099">
    <property type="entry name" value="IgV"/>
    <property type="match status" value="2"/>
</dbReference>
<dbReference type="SUPFAM" id="SSF48726">
    <property type="entry name" value="Immunoglobulin"/>
    <property type="match status" value="2"/>
</dbReference>
<reference evidence="11" key="1">
    <citation type="submission" date="2025-08" db="UniProtKB">
        <authorList>
            <consortium name="RefSeq"/>
        </authorList>
    </citation>
    <scope>IDENTIFICATION</scope>
    <source>
        <tissue evidence="11">Brain</tissue>
    </source>
</reference>
<dbReference type="RefSeq" id="XP_018522631.2">
    <property type="nucleotide sequence ID" value="XM_018667115.2"/>
</dbReference>
<dbReference type="GO" id="GO:0002376">
    <property type="term" value="P:immune system process"/>
    <property type="evidence" value="ECO:0007669"/>
    <property type="project" value="UniProtKB-KW"/>
</dbReference>
<protein>
    <submittedName>
        <fullName evidence="11">LOW QUALITY PROTEIN: uncharacterized protein LOC108877159</fullName>
    </submittedName>
</protein>
<dbReference type="GO" id="GO:0009617">
    <property type="term" value="P:response to bacterium"/>
    <property type="evidence" value="ECO:0007669"/>
    <property type="project" value="TreeGrafter"/>
</dbReference>
<evidence type="ECO:0000256" key="2">
    <source>
        <dbReference type="ARBA" id="ARBA00022475"/>
    </source>
</evidence>
<dbReference type="InterPro" id="IPR003599">
    <property type="entry name" value="Ig_sub"/>
</dbReference>
<keyword evidence="4" id="KW-0391">Immunity</keyword>
<evidence type="ECO:0000259" key="9">
    <source>
        <dbReference type="PROSITE" id="PS50835"/>
    </source>
</evidence>
<evidence type="ECO:0000313" key="11">
    <source>
        <dbReference type="RefSeq" id="XP_018522631.2"/>
    </source>
</evidence>
<feature type="domain" description="Ig-like" evidence="9">
    <location>
        <begin position="163"/>
        <end position="270"/>
    </location>
</feature>
<dbReference type="InterPro" id="IPR013106">
    <property type="entry name" value="Ig_V-set"/>
</dbReference>
<gene>
    <name evidence="11" type="primary">LOC108877159</name>
</gene>
<keyword evidence="7" id="KW-0325">Glycoprotein</keyword>
<dbReference type="InterPro" id="IPR052051">
    <property type="entry name" value="TCR_complex_component"/>
</dbReference>
<evidence type="ECO:0000313" key="10">
    <source>
        <dbReference type="Proteomes" id="UP000694890"/>
    </source>
</evidence>
<evidence type="ECO:0000256" key="1">
    <source>
        <dbReference type="ARBA" id="ARBA00004236"/>
    </source>
</evidence>
<dbReference type="KEGG" id="lcf:108877159"/>
<feature type="domain" description="Ig-like" evidence="9">
    <location>
        <begin position="57"/>
        <end position="137"/>
    </location>
</feature>
<evidence type="ECO:0000256" key="4">
    <source>
        <dbReference type="ARBA" id="ARBA00022859"/>
    </source>
</evidence>
<evidence type="ECO:0000256" key="3">
    <source>
        <dbReference type="ARBA" id="ARBA00022729"/>
    </source>
</evidence>
<dbReference type="PANTHER" id="PTHR19433">
    <property type="entry name" value="T-CELL RECEPTOR ALPHA CHAIN V REGION-RELATED"/>
    <property type="match status" value="1"/>
</dbReference>
<dbReference type="InterPro" id="IPR013783">
    <property type="entry name" value="Ig-like_fold"/>
</dbReference>
<dbReference type="AlphaFoldDB" id="A0AAJ7LG62"/>
<dbReference type="SMART" id="SM00408">
    <property type="entry name" value="IGc2"/>
    <property type="match status" value="2"/>
</dbReference>
<comment type="subcellular location">
    <subcellularLocation>
        <location evidence="1">Cell membrane</location>
    </subcellularLocation>
</comment>
<dbReference type="InterPro" id="IPR003598">
    <property type="entry name" value="Ig_sub2"/>
</dbReference>
<evidence type="ECO:0000256" key="5">
    <source>
        <dbReference type="ARBA" id="ARBA00023136"/>
    </source>
</evidence>
<evidence type="ECO:0000256" key="7">
    <source>
        <dbReference type="ARBA" id="ARBA00023180"/>
    </source>
</evidence>
<keyword evidence="6" id="KW-1015">Disulfide bond</keyword>
<keyword evidence="2" id="KW-1003">Cell membrane</keyword>
<dbReference type="Gene3D" id="2.60.40.10">
    <property type="entry name" value="Immunoglobulins"/>
    <property type="match status" value="2"/>
</dbReference>
<dbReference type="GeneID" id="108877159"/>
<dbReference type="InterPro" id="IPR036179">
    <property type="entry name" value="Ig-like_dom_sf"/>
</dbReference>
<dbReference type="PANTHER" id="PTHR19433:SF133">
    <property type="entry name" value="IMMUNE-TYPE RECEPTOR 5 PRECURSOR-RELATED"/>
    <property type="match status" value="1"/>
</dbReference>
<proteinExistence type="predicted"/>
<dbReference type="Pfam" id="PF07686">
    <property type="entry name" value="V-set"/>
    <property type="match status" value="2"/>
</dbReference>
<sequence length="363" mass="40086">MRRDLQFYSSKLLCGFQEERVQEINTSPGSHYGTGKESQAQLSDISQPDSFKAVELGDTVTITCHIHSPARPHMWYKLTTGKRLQPISVEPVATTDRFYNLTTFNKEPHRYSVKYGKNNNHLSISATTGEDVGTYYCGLLNVKDIQFGSGTFLMVKGLKMISDSIVQQPESTSVQPGDSVTLSCSVHTGHCAAEHTSVMWLKHSDHAAPETIYSSGNKNNTCQRTKKDSEETTCVYNLLLRNLSSDDAGTYYCVVTSYGQTLLGNGTRINIFNNMDFGCVVNHNSGGLALITIRGVLLAFLIYVIIKTATCCHTESSAGLSTPPTTNVDASAVQHAALKEDRSERERDDTWSECVYFSVKQQS</sequence>
<name>A0AAJ7LG62_LATCA</name>
<feature type="region of interest" description="Disordered" evidence="8">
    <location>
        <begin position="25"/>
        <end position="44"/>
    </location>
</feature>
<keyword evidence="3" id="KW-0732">Signal</keyword>
<evidence type="ECO:0000256" key="6">
    <source>
        <dbReference type="ARBA" id="ARBA00023157"/>
    </source>
</evidence>
<accession>A0AAJ7LG62</accession>